<dbReference type="PANTHER" id="PTHR24276:SF98">
    <property type="entry name" value="FI18310P1-RELATED"/>
    <property type="match status" value="1"/>
</dbReference>
<dbReference type="Pfam" id="PF00089">
    <property type="entry name" value="Trypsin"/>
    <property type="match status" value="1"/>
</dbReference>
<dbReference type="PROSITE" id="PS50240">
    <property type="entry name" value="TRYPSIN_DOM"/>
    <property type="match status" value="1"/>
</dbReference>
<dbReference type="GO" id="GO:0008233">
    <property type="term" value="F:peptidase activity"/>
    <property type="evidence" value="ECO:0007669"/>
    <property type="project" value="UniProtKB-KW"/>
</dbReference>
<proteinExistence type="inferred from homology"/>
<protein>
    <submittedName>
        <fullName evidence="7">Serine protease</fullName>
    </submittedName>
</protein>
<dbReference type="InterPro" id="IPR001254">
    <property type="entry name" value="Trypsin_dom"/>
</dbReference>
<evidence type="ECO:0000259" key="6">
    <source>
        <dbReference type="PROSITE" id="PS50240"/>
    </source>
</evidence>
<dbReference type="RefSeq" id="WP_311672274.1">
    <property type="nucleotide sequence ID" value="NZ_JAVREQ010000003.1"/>
</dbReference>
<dbReference type="PROSITE" id="PS51257">
    <property type="entry name" value="PROKAR_LIPOPROTEIN"/>
    <property type="match status" value="1"/>
</dbReference>
<keyword evidence="2" id="KW-1015">Disulfide bond</keyword>
<evidence type="ECO:0000256" key="5">
    <source>
        <dbReference type="SAM" id="SignalP"/>
    </source>
</evidence>
<dbReference type="InterPro" id="IPR009003">
    <property type="entry name" value="Peptidase_S1_PA"/>
</dbReference>
<dbReference type="InterPro" id="IPR001314">
    <property type="entry name" value="Peptidase_S1A"/>
</dbReference>
<feature type="region of interest" description="Disordered" evidence="4">
    <location>
        <begin position="30"/>
        <end position="53"/>
    </location>
</feature>
<keyword evidence="3" id="KW-0720">Serine protease</keyword>
<dbReference type="GO" id="GO:0006508">
    <property type="term" value="P:proteolysis"/>
    <property type="evidence" value="ECO:0007669"/>
    <property type="project" value="UniProtKB-KW"/>
</dbReference>
<dbReference type="EMBL" id="JAVREQ010000003">
    <property type="protein sequence ID" value="MDT0378389.1"/>
    <property type="molecule type" value="Genomic_DNA"/>
</dbReference>
<dbReference type="SUPFAM" id="SSF50494">
    <property type="entry name" value="Trypsin-like serine proteases"/>
    <property type="match status" value="1"/>
</dbReference>
<gene>
    <name evidence="7" type="ORF">RM572_06285</name>
</gene>
<evidence type="ECO:0000256" key="2">
    <source>
        <dbReference type="ARBA" id="ARBA00023157"/>
    </source>
</evidence>
<evidence type="ECO:0000313" key="8">
    <source>
        <dbReference type="Proteomes" id="UP001183414"/>
    </source>
</evidence>
<dbReference type="InterPro" id="IPR050430">
    <property type="entry name" value="Peptidase_S1"/>
</dbReference>
<evidence type="ECO:0000313" key="7">
    <source>
        <dbReference type="EMBL" id="MDT0378389.1"/>
    </source>
</evidence>
<dbReference type="PROSITE" id="PS00135">
    <property type="entry name" value="TRYPSIN_SER"/>
    <property type="match status" value="1"/>
</dbReference>
<dbReference type="InterPro" id="IPR033116">
    <property type="entry name" value="TRYPSIN_SER"/>
</dbReference>
<organism evidence="7 8">
    <name type="scientific">Streptomyces hazeniae</name>
    <dbReference type="NCBI Taxonomy" id="3075538"/>
    <lineage>
        <taxon>Bacteria</taxon>
        <taxon>Bacillati</taxon>
        <taxon>Actinomycetota</taxon>
        <taxon>Actinomycetes</taxon>
        <taxon>Kitasatosporales</taxon>
        <taxon>Streptomycetaceae</taxon>
        <taxon>Streptomyces</taxon>
    </lineage>
</organism>
<accession>A0ABU2NN26</accession>
<evidence type="ECO:0000256" key="3">
    <source>
        <dbReference type="RuleBase" id="RU363034"/>
    </source>
</evidence>
<keyword evidence="8" id="KW-1185">Reference proteome</keyword>
<dbReference type="Proteomes" id="UP001183414">
    <property type="component" value="Unassembled WGS sequence"/>
</dbReference>
<dbReference type="PRINTS" id="PR00722">
    <property type="entry name" value="CHYMOTRYPSIN"/>
</dbReference>
<feature type="domain" description="Peptidase S1" evidence="6">
    <location>
        <begin position="65"/>
        <end position="306"/>
    </location>
</feature>
<dbReference type="PANTHER" id="PTHR24276">
    <property type="entry name" value="POLYSERASE-RELATED"/>
    <property type="match status" value="1"/>
</dbReference>
<dbReference type="Gene3D" id="2.40.10.10">
    <property type="entry name" value="Trypsin-like serine proteases"/>
    <property type="match status" value="1"/>
</dbReference>
<dbReference type="CDD" id="cd00190">
    <property type="entry name" value="Tryp_SPc"/>
    <property type="match status" value="1"/>
</dbReference>
<dbReference type="PROSITE" id="PS00134">
    <property type="entry name" value="TRYPSIN_HIS"/>
    <property type="match status" value="1"/>
</dbReference>
<evidence type="ECO:0000256" key="1">
    <source>
        <dbReference type="ARBA" id="ARBA00007664"/>
    </source>
</evidence>
<keyword evidence="5" id="KW-0732">Signal</keyword>
<comment type="similarity">
    <text evidence="1">Belongs to the peptidase S1 family.</text>
</comment>
<dbReference type="InterPro" id="IPR043504">
    <property type="entry name" value="Peptidase_S1_PA_chymotrypsin"/>
</dbReference>
<comment type="caution">
    <text evidence="7">The sequence shown here is derived from an EMBL/GenBank/DDBJ whole genome shotgun (WGS) entry which is preliminary data.</text>
</comment>
<dbReference type="InterPro" id="IPR018114">
    <property type="entry name" value="TRYPSIN_HIS"/>
</dbReference>
<name>A0ABU2NN26_9ACTN</name>
<reference evidence="8" key="1">
    <citation type="submission" date="2023-07" db="EMBL/GenBank/DDBJ databases">
        <title>30 novel species of actinomycetes from the DSMZ collection.</title>
        <authorList>
            <person name="Nouioui I."/>
        </authorList>
    </citation>
    <scope>NUCLEOTIDE SEQUENCE [LARGE SCALE GENOMIC DNA]</scope>
    <source>
        <strain evidence="8">DSM 42041</strain>
    </source>
</reference>
<sequence>MRDRLLRPLICPLLLLACTAPAVPAQLREAGNPRDHASAAPAVTDTVAGETADAKNPAAVRDGDVVGGRDVRVAEHSWTVALASRERFGDTRSGQFCGGALVGPRTVLTAAHCLSTEVLGVDRRQVTDLRVISGRDDLTAGAGRETPVSDVWVNPGHDLRTNAGDVAMLTLAEPLSGARPIEPAAAGDEAYRPGTEATVYGWGDVRGDGSFADTLHAARVRLLPDGACAEAYPGSVSGTYQAGSMLCAGLPAGGPDACQGDSGGPLVADGRLVGLVSWGTGCGERGLPGVYTRISAMLPLLPAPAPENHS</sequence>
<feature type="chain" id="PRO_5047297564" evidence="5">
    <location>
        <begin position="23"/>
        <end position="310"/>
    </location>
</feature>
<feature type="signal peptide" evidence="5">
    <location>
        <begin position="1"/>
        <end position="22"/>
    </location>
</feature>
<evidence type="ECO:0000256" key="4">
    <source>
        <dbReference type="SAM" id="MobiDB-lite"/>
    </source>
</evidence>
<dbReference type="SMART" id="SM00020">
    <property type="entry name" value="Tryp_SPc"/>
    <property type="match status" value="1"/>
</dbReference>
<keyword evidence="3 7" id="KW-0645">Protease</keyword>
<keyword evidence="3" id="KW-0378">Hydrolase</keyword>